<keyword evidence="10" id="KW-1185">Reference proteome</keyword>
<gene>
    <name evidence="9" type="ORF">E1267_14980</name>
</gene>
<dbReference type="EMBL" id="SMJZ01000047">
    <property type="protein sequence ID" value="TDC06936.1"/>
    <property type="molecule type" value="Genomic_DNA"/>
</dbReference>
<feature type="domain" description="ABC transmembrane type-1" evidence="8">
    <location>
        <begin position="62"/>
        <end position="251"/>
    </location>
</feature>
<dbReference type="Pfam" id="PF00528">
    <property type="entry name" value="BPD_transp_1"/>
    <property type="match status" value="1"/>
</dbReference>
<dbReference type="OrthoDB" id="61122at2"/>
<feature type="transmembrane region" description="Helical" evidence="7">
    <location>
        <begin position="229"/>
        <end position="250"/>
    </location>
</feature>
<evidence type="ECO:0000256" key="3">
    <source>
        <dbReference type="ARBA" id="ARBA00022475"/>
    </source>
</evidence>
<dbReference type="CDD" id="cd06261">
    <property type="entry name" value="TM_PBP2"/>
    <property type="match status" value="1"/>
</dbReference>
<name>A0A4V2XKK9_9ACTN</name>
<dbReference type="GO" id="GO:0055085">
    <property type="term" value="P:transmembrane transport"/>
    <property type="evidence" value="ECO:0007669"/>
    <property type="project" value="InterPro"/>
</dbReference>
<feature type="transmembrane region" description="Helical" evidence="7">
    <location>
        <begin position="130"/>
        <end position="147"/>
    </location>
</feature>
<feature type="transmembrane region" description="Helical" evidence="7">
    <location>
        <begin position="7"/>
        <end position="29"/>
    </location>
</feature>
<reference evidence="9 10" key="1">
    <citation type="submission" date="2019-02" db="EMBL/GenBank/DDBJ databases">
        <title>Draft genome sequences of novel Actinobacteria.</title>
        <authorList>
            <person name="Sahin N."/>
            <person name="Ay H."/>
            <person name="Saygin H."/>
        </authorList>
    </citation>
    <scope>NUCLEOTIDE SEQUENCE [LARGE SCALE GENOMIC DNA]</scope>
    <source>
        <strain evidence="9 10">KC201</strain>
    </source>
</reference>
<organism evidence="9 10">
    <name type="scientific">Nonomuraea longispora</name>
    <dbReference type="NCBI Taxonomy" id="1848320"/>
    <lineage>
        <taxon>Bacteria</taxon>
        <taxon>Bacillati</taxon>
        <taxon>Actinomycetota</taxon>
        <taxon>Actinomycetes</taxon>
        <taxon>Streptosporangiales</taxon>
        <taxon>Streptosporangiaceae</taxon>
        <taxon>Nonomuraea</taxon>
    </lineage>
</organism>
<accession>A0A4V2XKK9</accession>
<keyword evidence="4 7" id="KW-0812">Transmembrane</keyword>
<dbReference type="PANTHER" id="PTHR43744">
    <property type="entry name" value="ABC TRANSPORTER PERMEASE PROTEIN MG189-RELATED-RELATED"/>
    <property type="match status" value="1"/>
</dbReference>
<dbReference type="PANTHER" id="PTHR43744:SF8">
    <property type="entry name" value="SN-GLYCEROL-3-PHOSPHATE TRANSPORT SYSTEM PERMEASE PROTEIN UGPE"/>
    <property type="match status" value="1"/>
</dbReference>
<evidence type="ECO:0000256" key="6">
    <source>
        <dbReference type="ARBA" id="ARBA00023136"/>
    </source>
</evidence>
<evidence type="ECO:0000256" key="2">
    <source>
        <dbReference type="ARBA" id="ARBA00022448"/>
    </source>
</evidence>
<dbReference type="Gene3D" id="1.10.3720.10">
    <property type="entry name" value="MetI-like"/>
    <property type="match status" value="1"/>
</dbReference>
<dbReference type="AlphaFoldDB" id="A0A4V2XKK9"/>
<keyword evidence="5 7" id="KW-1133">Transmembrane helix</keyword>
<feature type="transmembrane region" description="Helical" evidence="7">
    <location>
        <begin position="61"/>
        <end position="85"/>
    </location>
</feature>
<feature type="transmembrane region" description="Helical" evidence="7">
    <location>
        <begin position="180"/>
        <end position="200"/>
    </location>
</feature>
<dbReference type="SUPFAM" id="SSF161098">
    <property type="entry name" value="MetI-like"/>
    <property type="match status" value="1"/>
</dbReference>
<evidence type="ECO:0000256" key="7">
    <source>
        <dbReference type="RuleBase" id="RU363032"/>
    </source>
</evidence>
<comment type="subcellular location">
    <subcellularLocation>
        <location evidence="1 7">Cell membrane</location>
        <topology evidence="1 7">Multi-pass membrane protein</topology>
    </subcellularLocation>
</comment>
<evidence type="ECO:0000259" key="8">
    <source>
        <dbReference type="PROSITE" id="PS50928"/>
    </source>
</evidence>
<sequence>MPVRLRAIVGYVLAMVTVAPLVWLLVAVLRPADELFEVSLPSRLTLDNLLYVLTEVPIGRYMLNSAIVSVAVTVIALVLHSMAAYALARLRFPGRRVIFSMIVSTLLVSLPVILVPLFLVARELGLLDTYAGLILPAIFHAFGIFLLRQYYLTIPRELEEAADLDGCGYLRRWWQVVVPLSRPVLSSLAVLFFLANWNAFLWPLTATRDPELRVVQVGISTLQGQYGSAWNYVLAATVIAAVPTLVAFVLGQRRLVEAIKTSGLK</sequence>
<proteinExistence type="inferred from homology"/>
<comment type="similarity">
    <text evidence="7">Belongs to the binding-protein-dependent transport system permease family.</text>
</comment>
<keyword evidence="3" id="KW-1003">Cell membrane</keyword>
<dbReference type="GO" id="GO:0005886">
    <property type="term" value="C:plasma membrane"/>
    <property type="evidence" value="ECO:0007669"/>
    <property type="project" value="UniProtKB-SubCell"/>
</dbReference>
<dbReference type="Proteomes" id="UP000295157">
    <property type="component" value="Unassembled WGS sequence"/>
</dbReference>
<evidence type="ECO:0000256" key="5">
    <source>
        <dbReference type="ARBA" id="ARBA00022989"/>
    </source>
</evidence>
<evidence type="ECO:0000256" key="4">
    <source>
        <dbReference type="ARBA" id="ARBA00022692"/>
    </source>
</evidence>
<feature type="transmembrane region" description="Helical" evidence="7">
    <location>
        <begin position="97"/>
        <end position="118"/>
    </location>
</feature>
<dbReference type="InterPro" id="IPR035906">
    <property type="entry name" value="MetI-like_sf"/>
</dbReference>
<dbReference type="InterPro" id="IPR000515">
    <property type="entry name" value="MetI-like"/>
</dbReference>
<comment type="caution">
    <text evidence="9">The sequence shown here is derived from an EMBL/GenBank/DDBJ whole genome shotgun (WGS) entry which is preliminary data.</text>
</comment>
<evidence type="ECO:0000313" key="10">
    <source>
        <dbReference type="Proteomes" id="UP000295157"/>
    </source>
</evidence>
<evidence type="ECO:0000256" key="1">
    <source>
        <dbReference type="ARBA" id="ARBA00004651"/>
    </source>
</evidence>
<dbReference type="RefSeq" id="WP_132333059.1">
    <property type="nucleotide sequence ID" value="NZ_SMJZ01000047.1"/>
</dbReference>
<keyword evidence="6 7" id="KW-0472">Membrane</keyword>
<protein>
    <submittedName>
        <fullName evidence="9">Carbohydrate ABC transporter permease</fullName>
    </submittedName>
</protein>
<evidence type="ECO:0000313" key="9">
    <source>
        <dbReference type="EMBL" id="TDC06936.1"/>
    </source>
</evidence>
<dbReference type="PROSITE" id="PS50928">
    <property type="entry name" value="ABC_TM1"/>
    <property type="match status" value="1"/>
</dbReference>
<keyword evidence="2 7" id="KW-0813">Transport</keyword>